<keyword evidence="6" id="KW-1185">Reference proteome</keyword>
<feature type="transmembrane region" description="Helical" evidence="2">
    <location>
        <begin position="447"/>
        <end position="470"/>
    </location>
</feature>
<keyword evidence="3" id="KW-0732">Signal</keyword>
<dbReference type="EMBL" id="MDYQ01000661">
    <property type="protein sequence ID" value="PRP73154.1"/>
    <property type="molecule type" value="Genomic_DNA"/>
</dbReference>
<keyword evidence="2" id="KW-0812">Transmembrane</keyword>
<feature type="signal peptide" evidence="3">
    <location>
        <begin position="1"/>
        <end position="20"/>
    </location>
</feature>
<dbReference type="InterPro" id="IPR039448">
    <property type="entry name" value="Beta_helix"/>
</dbReference>
<accession>A0A2P6MN65</accession>
<evidence type="ECO:0000313" key="6">
    <source>
        <dbReference type="Proteomes" id="UP000241769"/>
    </source>
</evidence>
<reference evidence="5 6" key="1">
    <citation type="journal article" date="2018" name="Genome Biol. Evol.">
        <title>Multiple Roots of Fruiting Body Formation in Amoebozoa.</title>
        <authorList>
            <person name="Hillmann F."/>
            <person name="Forbes G."/>
            <person name="Novohradska S."/>
            <person name="Ferling I."/>
            <person name="Riege K."/>
            <person name="Groth M."/>
            <person name="Westermann M."/>
            <person name="Marz M."/>
            <person name="Spaller T."/>
            <person name="Winckler T."/>
            <person name="Schaap P."/>
            <person name="Glockner G."/>
        </authorList>
    </citation>
    <scope>NUCLEOTIDE SEQUENCE [LARGE SCALE GENOMIC DNA]</scope>
    <source>
        <strain evidence="5 6">Jena</strain>
    </source>
</reference>
<dbReference type="OrthoDB" id="2016546at2759"/>
<dbReference type="InterPro" id="IPR011050">
    <property type="entry name" value="Pectin_lyase_fold/virulence"/>
</dbReference>
<dbReference type="InParanoid" id="A0A2P6MN65"/>
<feature type="region of interest" description="Disordered" evidence="1">
    <location>
        <begin position="421"/>
        <end position="440"/>
    </location>
</feature>
<evidence type="ECO:0000256" key="2">
    <source>
        <dbReference type="SAM" id="Phobius"/>
    </source>
</evidence>
<evidence type="ECO:0000256" key="1">
    <source>
        <dbReference type="SAM" id="MobiDB-lite"/>
    </source>
</evidence>
<dbReference type="SUPFAM" id="SSF51126">
    <property type="entry name" value="Pectin lyase-like"/>
    <property type="match status" value="1"/>
</dbReference>
<dbReference type="Pfam" id="PF13229">
    <property type="entry name" value="Beta_helix"/>
    <property type="match status" value="1"/>
</dbReference>
<feature type="domain" description="Right handed beta helix" evidence="4">
    <location>
        <begin position="104"/>
        <end position="260"/>
    </location>
</feature>
<keyword evidence="2" id="KW-1133">Transmembrane helix</keyword>
<organism evidence="5 6">
    <name type="scientific">Planoprotostelium fungivorum</name>
    <dbReference type="NCBI Taxonomy" id="1890364"/>
    <lineage>
        <taxon>Eukaryota</taxon>
        <taxon>Amoebozoa</taxon>
        <taxon>Evosea</taxon>
        <taxon>Variosea</taxon>
        <taxon>Cavosteliida</taxon>
        <taxon>Cavosteliaceae</taxon>
        <taxon>Planoprotostelium</taxon>
    </lineage>
</organism>
<evidence type="ECO:0000313" key="5">
    <source>
        <dbReference type="EMBL" id="PRP73154.1"/>
    </source>
</evidence>
<keyword evidence="2" id="KW-0472">Membrane</keyword>
<dbReference type="Proteomes" id="UP000241769">
    <property type="component" value="Unassembled WGS sequence"/>
</dbReference>
<comment type="caution">
    <text evidence="5">The sequence shown here is derived from an EMBL/GenBank/DDBJ whole genome shotgun (WGS) entry which is preliminary data.</text>
</comment>
<sequence>MKNTRHGVLVLLFLTAFCQGQVFYFDSTSTAPPAEGCTTQNAPCKELLTSFNFTQNEATINLHGEFHSPQIVFSGTLDKLDIKATNEERPKVTTSENNSWMFEMSVQSVTITLVEFDAFTLNSDANKLTLKNTFHRGDGVRSHAAVNGKSLTIDFCEFTGFKGIPAVSSDNGEVVVSNSNFYDNHNASTGAALFKGATGQLSITKTQFKRNSAVRGGAVYSVASHLSISDSVFEDNMSTDEGGALWVVLHDAMSLANTNFTRNKAGFDMSGSTKGGALFYQHFSINVTGAVVNVLGCTFMHNNATEGGGVWADLYDGDWKGTTFTDNEELGGGLDVHYEIGMECVTKSCDYCSGACIIERGEAFWRVVDAQPTGILVCVNRQGAYHTCPDRQVCEVTPNNGTVDVSSCRCIDGLTGPDCLSLPTDTQEQPPPIPDIPRRKSRVSTGGAIGIALLVVAVVAATVFGAIHFLRKRSSQEYQTL</sequence>
<feature type="chain" id="PRO_5015176698" evidence="3">
    <location>
        <begin position="21"/>
        <end position="481"/>
    </location>
</feature>
<protein>
    <submittedName>
        <fullName evidence="5">Polymorphic outer membrane protein</fullName>
    </submittedName>
</protein>
<evidence type="ECO:0000256" key="3">
    <source>
        <dbReference type="SAM" id="SignalP"/>
    </source>
</evidence>
<dbReference type="AlphaFoldDB" id="A0A2P6MN65"/>
<dbReference type="PANTHER" id="PTHR11319">
    <property type="entry name" value="G PROTEIN-COUPLED RECEPTOR-RELATED"/>
    <property type="match status" value="1"/>
</dbReference>
<name>A0A2P6MN65_9EUKA</name>
<dbReference type="PANTHER" id="PTHR11319:SF35">
    <property type="entry name" value="OUTER MEMBRANE PROTEIN PMPC-RELATED"/>
    <property type="match status" value="1"/>
</dbReference>
<proteinExistence type="predicted"/>
<evidence type="ECO:0000259" key="4">
    <source>
        <dbReference type="Pfam" id="PF13229"/>
    </source>
</evidence>
<gene>
    <name evidence="5" type="ORF">PROFUN_03468</name>
</gene>